<dbReference type="EMBL" id="PKLF01000003">
    <property type="protein sequence ID" value="MBE8611519.1"/>
    <property type="molecule type" value="Genomic_DNA"/>
</dbReference>
<evidence type="ECO:0000313" key="2">
    <source>
        <dbReference type="EMBL" id="MBE8611519.1"/>
    </source>
</evidence>
<protein>
    <submittedName>
        <fullName evidence="2">Phage virion morphogenesis protein</fullName>
    </submittedName>
</protein>
<dbReference type="NCBIfam" id="TIGR01635">
    <property type="entry name" value="tail_comp_S"/>
    <property type="match status" value="1"/>
</dbReference>
<dbReference type="Pfam" id="PF05069">
    <property type="entry name" value="Phage_tail_S"/>
    <property type="match status" value="1"/>
</dbReference>
<comment type="caution">
    <text evidence="2">The sequence shown here is derived from an EMBL/GenBank/DDBJ whole genome shotgun (WGS) entry which is preliminary data.</text>
</comment>
<dbReference type="Proteomes" id="UP000650477">
    <property type="component" value="Unassembled WGS sequence"/>
</dbReference>
<evidence type="ECO:0000256" key="1">
    <source>
        <dbReference type="SAM" id="MobiDB-lite"/>
    </source>
</evidence>
<dbReference type="RefSeq" id="WP_193829479.1">
    <property type="nucleotide sequence ID" value="NZ_PKLF01000003.1"/>
</dbReference>
<name>A0A8I0PYA4_MORMO</name>
<reference evidence="2" key="1">
    <citation type="submission" date="2017-12" db="EMBL/GenBank/DDBJ databases">
        <title>Genome sequencing and analysis.</title>
        <authorList>
            <person name="Huang Y.-T."/>
        </authorList>
    </citation>
    <scope>NUCLEOTIDE SEQUENCE</scope>
    <source>
        <strain evidence="2">VGH116</strain>
    </source>
</reference>
<evidence type="ECO:0000313" key="3">
    <source>
        <dbReference type="Proteomes" id="UP000650477"/>
    </source>
</evidence>
<dbReference type="InterPro" id="IPR006522">
    <property type="entry name" value="Phage_virion_morphogenesis"/>
</dbReference>
<proteinExistence type="predicted"/>
<gene>
    <name evidence="2" type="ORF">CYG68_03700</name>
</gene>
<sequence length="190" mass="21110">MSQKELISIDLNLREVSRMISGLAEAGKNTTPLMRRIAGTLASLTAQNFQDEGHPPWQPSVAAQKRSGQTLSDRGHLRRSITEDYDIRYARVGTNVEYAGIHQSGGTVKHKAREVILHRKVDKHGNLTAGFVKKNRANFVQKARTGAWTQVFVARPFLPVDAQGRPQKGLAENILRLATDFLRDAANSTR</sequence>
<accession>A0A8I0PYA4</accession>
<feature type="region of interest" description="Disordered" evidence="1">
    <location>
        <begin position="49"/>
        <end position="75"/>
    </location>
</feature>
<organism evidence="2 3">
    <name type="scientific">Morganella morganii</name>
    <name type="common">Proteus morganii</name>
    <dbReference type="NCBI Taxonomy" id="582"/>
    <lineage>
        <taxon>Bacteria</taxon>
        <taxon>Pseudomonadati</taxon>
        <taxon>Pseudomonadota</taxon>
        <taxon>Gammaproteobacteria</taxon>
        <taxon>Enterobacterales</taxon>
        <taxon>Morganellaceae</taxon>
        <taxon>Morganella</taxon>
    </lineage>
</organism>
<dbReference type="AlphaFoldDB" id="A0A8I0PYA4"/>